<feature type="domain" description="GGDEF" evidence="2">
    <location>
        <begin position="408"/>
        <end position="524"/>
    </location>
</feature>
<evidence type="ECO:0000256" key="1">
    <source>
        <dbReference type="SAM" id="Phobius"/>
    </source>
</evidence>
<dbReference type="RefSeq" id="WP_277872927.1">
    <property type="nucleotide sequence ID" value="NZ_CP046400.1"/>
</dbReference>
<dbReference type="PANTHER" id="PTHR44757:SF2">
    <property type="entry name" value="BIOFILM ARCHITECTURE MAINTENANCE PROTEIN MBAA"/>
    <property type="match status" value="1"/>
</dbReference>
<dbReference type="Pfam" id="PF21623">
    <property type="entry name" value="HK_sensor_dom_bact"/>
    <property type="match status" value="1"/>
</dbReference>
<keyword evidence="1" id="KW-0812">Transmembrane</keyword>
<dbReference type="KEGG" id="psel:GM415_00620"/>
<dbReference type="AlphaFoldDB" id="A0A6I6JDK4"/>
<evidence type="ECO:0000313" key="4">
    <source>
        <dbReference type="Proteomes" id="UP000428328"/>
    </source>
</evidence>
<keyword evidence="4" id="KW-1185">Reference proteome</keyword>
<proteinExistence type="predicted"/>
<dbReference type="InterPro" id="IPR000160">
    <property type="entry name" value="GGDEF_dom"/>
</dbReference>
<dbReference type="Pfam" id="PF00990">
    <property type="entry name" value="GGDEF"/>
    <property type="match status" value="1"/>
</dbReference>
<dbReference type="Gene3D" id="3.30.450.20">
    <property type="entry name" value="PAS domain"/>
    <property type="match status" value="2"/>
</dbReference>
<dbReference type="InterPro" id="IPR029787">
    <property type="entry name" value="Nucleotide_cyclase"/>
</dbReference>
<evidence type="ECO:0000313" key="3">
    <source>
        <dbReference type="EMBL" id="QGY38703.1"/>
    </source>
</evidence>
<dbReference type="NCBIfam" id="TIGR00254">
    <property type="entry name" value="GGDEF"/>
    <property type="match status" value="1"/>
</dbReference>
<keyword evidence="1" id="KW-1133">Transmembrane helix</keyword>
<dbReference type="InterPro" id="IPR052155">
    <property type="entry name" value="Biofilm_reg_signaling"/>
</dbReference>
<dbReference type="Gene3D" id="3.30.70.270">
    <property type="match status" value="1"/>
</dbReference>
<keyword evidence="1" id="KW-0472">Membrane</keyword>
<gene>
    <name evidence="3" type="ORF">GM415_00620</name>
</gene>
<dbReference type="SUPFAM" id="SSF103190">
    <property type="entry name" value="Sensory domain-like"/>
    <property type="match status" value="2"/>
</dbReference>
<dbReference type="Proteomes" id="UP000428328">
    <property type="component" value="Chromosome"/>
</dbReference>
<protein>
    <submittedName>
        <fullName evidence="3">Diguanylate cyclase</fullName>
    </submittedName>
</protein>
<dbReference type="CDD" id="cd01949">
    <property type="entry name" value="GGDEF"/>
    <property type="match status" value="1"/>
</dbReference>
<dbReference type="InterPro" id="IPR048760">
    <property type="entry name" value="VP0354-like_sensor_dom"/>
</dbReference>
<dbReference type="PANTHER" id="PTHR44757">
    <property type="entry name" value="DIGUANYLATE CYCLASE DGCP"/>
    <property type="match status" value="1"/>
</dbReference>
<dbReference type="SUPFAM" id="SSF55073">
    <property type="entry name" value="Nucleotide cyclase"/>
    <property type="match status" value="1"/>
</dbReference>
<organism evidence="3 4">
    <name type="scientific">Pseudodesulfovibrio cashew</name>
    <dbReference type="NCBI Taxonomy" id="2678688"/>
    <lineage>
        <taxon>Bacteria</taxon>
        <taxon>Pseudomonadati</taxon>
        <taxon>Thermodesulfobacteriota</taxon>
        <taxon>Desulfovibrionia</taxon>
        <taxon>Desulfovibrionales</taxon>
        <taxon>Desulfovibrionaceae</taxon>
    </lineage>
</organism>
<feature type="transmembrane region" description="Helical" evidence="1">
    <location>
        <begin position="20"/>
        <end position="40"/>
    </location>
</feature>
<reference evidence="3 4" key="1">
    <citation type="submission" date="2019-11" db="EMBL/GenBank/DDBJ databases">
        <authorList>
            <person name="Zheng R.K."/>
            <person name="Sun C.M."/>
        </authorList>
    </citation>
    <scope>NUCLEOTIDE SEQUENCE [LARGE SCALE GENOMIC DNA]</scope>
    <source>
        <strain evidence="3 4">SRB007</strain>
    </source>
</reference>
<feature type="transmembrane region" description="Helical" evidence="1">
    <location>
        <begin position="342"/>
        <end position="365"/>
    </location>
</feature>
<sequence>MREEFKQITREANRVFLRFFLIFVLAGGVFGGILFFLFFYESEGFMGELLARERLGVHLRKEIIEQDMQSVLGDLRYLTTLEALNRFVGSRDAEELDPLAREFLAFAQSRSQYDQIRLLDVSGMELVRVSRRNGRPEILPEADLQDKGRRYYFKDTMMLERGRIYASPLDLNIEHGEVEVPFKPMIRFGTPLYNDRNRAVGTLIINYRADRLFGLLRRTGILTEGRTMLLNRDGYWLLAPDSADQWGFMLPGKSGVNFGARHPGPWSEIKDTDRGQIVSLDSVFTYVTIRPLCSEVASSSGTPAPFGDSNEMVRGDEYYWKLVSFVPDVSGGKIRGWAFGRMFGMGAMLAGGAGVSAWLIAFFFVKRRLYRRMAGAAPLRDEVTGLVKGVLYRERLAAAVERAVDTGVGFTLVRVQVDELASFNHTYGKDVGDGLLLQVALRLKANADFSDTVARLGEDEFVVLRLRVNDRTAMDEAVHETREMLKEPFKLYESLVPVGVIVTAGLFPNDAPTPEKLLSRLRRV</sequence>
<evidence type="ECO:0000259" key="2">
    <source>
        <dbReference type="PROSITE" id="PS50887"/>
    </source>
</evidence>
<dbReference type="InterPro" id="IPR043128">
    <property type="entry name" value="Rev_trsase/Diguanyl_cyclase"/>
</dbReference>
<dbReference type="EMBL" id="CP046400">
    <property type="protein sequence ID" value="QGY38703.1"/>
    <property type="molecule type" value="Genomic_DNA"/>
</dbReference>
<dbReference type="InterPro" id="IPR029151">
    <property type="entry name" value="Sensor-like_sf"/>
</dbReference>
<name>A0A6I6JDK4_9BACT</name>
<dbReference type="SMART" id="SM00267">
    <property type="entry name" value="GGDEF"/>
    <property type="match status" value="1"/>
</dbReference>
<accession>A0A6I6JDK4</accession>
<dbReference type="PROSITE" id="PS50887">
    <property type="entry name" value="GGDEF"/>
    <property type="match status" value="1"/>
</dbReference>